<dbReference type="EMBL" id="JAMXFF010000052">
    <property type="protein sequence ID" value="MCT7969522.1"/>
    <property type="molecule type" value="Genomic_DNA"/>
</dbReference>
<evidence type="ECO:0000313" key="15">
    <source>
        <dbReference type="EMBL" id="MCT7969522.1"/>
    </source>
</evidence>
<dbReference type="SUPFAM" id="SSF81301">
    <property type="entry name" value="Nucleotidyltransferase"/>
    <property type="match status" value="1"/>
</dbReference>
<keyword evidence="9" id="KW-0460">Magnesium</keyword>
<evidence type="ECO:0000256" key="7">
    <source>
        <dbReference type="ARBA" id="ARBA00022723"/>
    </source>
</evidence>
<accession>A0ABT2MXP3</accession>
<proteinExistence type="inferred from homology"/>
<gene>
    <name evidence="15" type="ORF">NG799_24720</name>
</gene>
<dbReference type="PANTHER" id="PTHR47545">
    <property type="entry name" value="MULTIFUNCTIONAL CCA PROTEIN"/>
    <property type="match status" value="1"/>
</dbReference>
<feature type="domain" description="CCA-adding enzyme C-terminal" evidence="14">
    <location>
        <begin position="267"/>
        <end position="411"/>
    </location>
</feature>
<evidence type="ECO:0000256" key="2">
    <source>
        <dbReference type="ARBA" id="ARBA00007265"/>
    </source>
</evidence>
<dbReference type="Pfam" id="PF12627">
    <property type="entry name" value="PolyA_pol_RNAbd"/>
    <property type="match status" value="1"/>
</dbReference>
<feature type="domain" description="Poly A polymerase head" evidence="12">
    <location>
        <begin position="26"/>
        <end position="138"/>
    </location>
</feature>
<sequence length="422" mass="47158">MKQGESIRTLGPETWPFSVEMLPNDAYLVGGSVRDALLERQSPYLDLDFVLPGYAIKIAKQIADRYKAGFVVLDDERKIARVVFPHATVDFAKQEGMTLETDLQRRDFTINAIAYHPTTGQIVDPLKGREDLQTRTIRMISPTNLADDPLRLLRGYRQAAQLGFTLEAQTQAAIRQLAPLLRQVAAERVNTELWYLLNCRGGSSHLVAAWEDGLLRYWLPDATKDSLTILTRIDEAVMQLAEKWPQLGEEFLLDLRATLRISGYLGIAKLVCLLPLEPGLAQSQLMRLKLSRVEAKAAIQVIKSWELIQQQPELTDWTVRSHYFLFRQVGSLFPSLAAIALASGISLEALGNAVERYLDPEDLAAHPKVLITGTDLISELGIPAGPQIKEILNQIQLATVEGEISTREEAMALADKIRQSIR</sequence>
<dbReference type="InterPro" id="IPR032810">
    <property type="entry name" value="CCA-adding_enz_C"/>
</dbReference>
<keyword evidence="6" id="KW-0548">Nucleotidyltransferase</keyword>
<dbReference type="SUPFAM" id="SSF81891">
    <property type="entry name" value="Poly A polymerase C-terminal region-like"/>
    <property type="match status" value="1"/>
</dbReference>
<dbReference type="CDD" id="cd05398">
    <property type="entry name" value="NT_ClassII-CCAase"/>
    <property type="match status" value="1"/>
</dbReference>
<keyword evidence="7" id="KW-0479">Metal-binding</keyword>
<dbReference type="Gene3D" id="3.30.460.10">
    <property type="entry name" value="Beta Polymerase, domain 2"/>
    <property type="match status" value="1"/>
</dbReference>
<keyword evidence="16" id="KW-1185">Reference proteome</keyword>
<dbReference type="InterPro" id="IPR050124">
    <property type="entry name" value="tRNA_CCA-adding_enzyme"/>
</dbReference>
<keyword evidence="8" id="KW-0547">Nucleotide-binding</keyword>
<dbReference type="RefSeq" id="WP_368008978.1">
    <property type="nucleotide sequence ID" value="NZ_JAMXFF010000052.1"/>
</dbReference>
<evidence type="ECO:0000259" key="13">
    <source>
        <dbReference type="Pfam" id="PF12627"/>
    </source>
</evidence>
<evidence type="ECO:0000256" key="11">
    <source>
        <dbReference type="RuleBase" id="RU003953"/>
    </source>
</evidence>
<comment type="similarity">
    <text evidence="2 11">Belongs to the tRNA nucleotidyltransferase/poly(A) polymerase family.</text>
</comment>
<dbReference type="InterPro" id="IPR043519">
    <property type="entry name" value="NT_sf"/>
</dbReference>
<evidence type="ECO:0000256" key="9">
    <source>
        <dbReference type="ARBA" id="ARBA00022842"/>
    </source>
</evidence>
<dbReference type="Pfam" id="PF13735">
    <property type="entry name" value="tRNA_NucTran2_2"/>
    <property type="match status" value="1"/>
</dbReference>
<comment type="cofactor">
    <cofactor evidence="1">
        <name>Mg(2+)</name>
        <dbReference type="ChEBI" id="CHEBI:18420"/>
    </cofactor>
</comment>
<feature type="domain" description="tRNA nucleotidyltransferase/poly(A) polymerase RNA and SrmB- binding" evidence="13">
    <location>
        <begin position="163"/>
        <end position="223"/>
    </location>
</feature>
<keyword evidence="3" id="KW-0820">tRNA-binding</keyword>
<evidence type="ECO:0000256" key="4">
    <source>
        <dbReference type="ARBA" id="ARBA00022679"/>
    </source>
</evidence>
<keyword evidence="4 11" id="KW-0808">Transferase</keyword>
<dbReference type="Proteomes" id="UP001525890">
    <property type="component" value="Unassembled WGS sequence"/>
</dbReference>
<evidence type="ECO:0000313" key="16">
    <source>
        <dbReference type="Proteomes" id="UP001525890"/>
    </source>
</evidence>
<evidence type="ECO:0000259" key="14">
    <source>
        <dbReference type="Pfam" id="PF13735"/>
    </source>
</evidence>
<reference evidence="15 16" key="1">
    <citation type="journal article" date="2022" name="Front. Microbiol.">
        <title>High genomic differentiation and limited gene flow indicate recent cryptic speciation within the genus Laspinema (cyanobacteria).</title>
        <authorList>
            <person name="Stanojkovic A."/>
            <person name="Skoupy S."/>
            <person name="Skaloud P."/>
            <person name="Dvorak P."/>
        </authorList>
    </citation>
    <scope>NUCLEOTIDE SEQUENCE [LARGE SCALE GENOMIC DNA]</scope>
    <source>
        <strain evidence="15 16">D2a</strain>
    </source>
</reference>
<evidence type="ECO:0000256" key="8">
    <source>
        <dbReference type="ARBA" id="ARBA00022741"/>
    </source>
</evidence>
<evidence type="ECO:0000259" key="12">
    <source>
        <dbReference type="Pfam" id="PF01743"/>
    </source>
</evidence>
<comment type="caution">
    <text evidence="15">The sequence shown here is derived from an EMBL/GenBank/DDBJ whole genome shotgun (WGS) entry which is preliminary data.</text>
</comment>
<evidence type="ECO:0000256" key="6">
    <source>
        <dbReference type="ARBA" id="ARBA00022695"/>
    </source>
</evidence>
<dbReference type="InterPro" id="IPR002646">
    <property type="entry name" value="PolA_pol_head_dom"/>
</dbReference>
<keyword evidence="10 11" id="KW-0694">RNA-binding</keyword>
<dbReference type="Pfam" id="PF01743">
    <property type="entry name" value="PolyA_pol"/>
    <property type="match status" value="1"/>
</dbReference>
<name>A0ABT2MXP3_9CYAN</name>
<evidence type="ECO:0000256" key="5">
    <source>
        <dbReference type="ARBA" id="ARBA00022694"/>
    </source>
</evidence>
<evidence type="ECO:0000256" key="10">
    <source>
        <dbReference type="ARBA" id="ARBA00022884"/>
    </source>
</evidence>
<evidence type="ECO:0000256" key="1">
    <source>
        <dbReference type="ARBA" id="ARBA00001946"/>
    </source>
</evidence>
<dbReference type="Gene3D" id="1.10.3090.10">
    <property type="entry name" value="cca-adding enzyme, domain 2"/>
    <property type="match status" value="1"/>
</dbReference>
<organism evidence="15 16">
    <name type="scientific">Laspinema palackyanum D2a</name>
    <dbReference type="NCBI Taxonomy" id="2953684"/>
    <lineage>
        <taxon>Bacteria</taxon>
        <taxon>Bacillati</taxon>
        <taxon>Cyanobacteriota</taxon>
        <taxon>Cyanophyceae</taxon>
        <taxon>Oscillatoriophycideae</taxon>
        <taxon>Oscillatoriales</taxon>
        <taxon>Laspinemataceae</taxon>
        <taxon>Laspinema</taxon>
        <taxon>Laspinema palackyanum</taxon>
    </lineage>
</organism>
<keyword evidence="5" id="KW-0819">tRNA processing</keyword>
<dbReference type="PANTHER" id="PTHR47545:SF2">
    <property type="entry name" value="CC-ADDING TRNA NUCLEOTIDYLTRANSFERASE"/>
    <property type="match status" value="1"/>
</dbReference>
<dbReference type="InterPro" id="IPR032828">
    <property type="entry name" value="PolyA_RNA-bd"/>
</dbReference>
<protein>
    <submittedName>
        <fullName evidence="15">CCA tRNA nucleotidyltransferase</fullName>
    </submittedName>
</protein>
<evidence type="ECO:0000256" key="3">
    <source>
        <dbReference type="ARBA" id="ARBA00022555"/>
    </source>
</evidence>